<proteinExistence type="predicted"/>
<accession>A0A9D1QGP0</accession>
<reference evidence="2" key="2">
    <citation type="submission" date="2021-04" db="EMBL/GenBank/DDBJ databases">
        <authorList>
            <person name="Gilroy R."/>
        </authorList>
    </citation>
    <scope>NUCLEOTIDE SEQUENCE</scope>
    <source>
        <strain evidence="2">ChiHjej13B12-752</strain>
    </source>
</reference>
<dbReference type="Proteomes" id="UP000823989">
    <property type="component" value="Unassembled WGS sequence"/>
</dbReference>
<evidence type="ECO:0000313" key="2">
    <source>
        <dbReference type="EMBL" id="HIW11726.1"/>
    </source>
</evidence>
<dbReference type="EMBL" id="DXHR01000003">
    <property type="protein sequence ID" value="HIW11726.1"/>
    <property type="molecule type" value="Genomic_DNA"/>
</dbReference>
<feature type="compositionally biased region" description="Acidic residues" evidence="1">
    <location>
        <begin position="54"/>
        <end position="63"/>
    </location>
</feature>
<dbReference type="AlphaFoldDB" id="A0A9D1QGP0"/>
<feature type="compositionally biased region" description="Basic and acidic residues" evidence="1">
    <location>
        <begin position="1"/>
        <end position="53"/>
    </location>
</feature>
<sequence length="63" mass="7336">MSFKDGKDKKEEFEDAAEKAREEENPADEVEKNEDRKVPKGKDIKSDKEGTDRTEEEIQDSFE</sequence>
<evidence type="ECO:0000256" key="1">
    <source>
        <dbReference type="SAM" id="MobiDB-lite"/>
    </source>
</evidence>
<reference evidence="2" key="1">
    <citation type="journal article" date="2021" name="PeerJ">
        <title>Extensive microbial diversity within the chicken gut microbiome revealed by metagenomics and culture.</title>
        <authorList>
            <person name="Gilroy R."/>
            <person name="Ravi A."/>
            <person name="Getino M."/>
            <person name="Pursley I."/>
            <person name="Horton D.L."/>
            <person name="Alikhan N.F."/>
            <person name="Baker D."/>
            <person name="Gharbi K."/>
            <person name="Hall N."/>
            <person name="Watson M."/>
            <person name="Adriaenssens E.M."/>
            <person name="Foster-Nyarko E."/>
            <person name="Jarju S."/>
            <person name="Secka A."/>
            <person name="Antonio M."/>
            <person name="Oren A."/>
            <person name="Chaudhuri R.R."/>
            <person name="La Ragione R."/>
            <person name="Hildebrand F."/>
            <person name="Pallen M.J."/>
        </authorList>
    </citation>
    <scope>NUCLEOTIDE SEQUENCE</scope>
    <source>
        <strain evidence="2">ChiHjej13B12-752</strain>
    </source>
</reference>
<feature type="region of interest" description="Disordered" evidence="1">
    <location>
        <begin position="1"/>
        <end position="63"/>
    </location>
</feature>
<protein>
    <submittedName>
        <fullName evidence="2">Uncharacterized protein</fullName>
    </submittedName>
</protein>
<organism evidence="2 3">
    <name type="scientific">Candidatus Salinicoccus stercoripullorum</name>
    <dbReference type="NCBI Taxonomy" id="2838756"/>
    <lineage>
        <taxon>Bacteria</taxon>
        <taxon>Bacillati</taxon>
        <taxon>Bacillota</taxon>
        <taxon>Bacilli</taxon>
        <taxon>Bacillales</taxon>
        <taxon>Staphylococcaceae</taxon>
        <taxon>Salinicoccus</taxon>
    </lineage>
</organism>
<evidence type="ECO:0000313" key="3">
    <source>
        <dbReference type="Proteomes" id="UP000823989"/>
    </source>
</evidence>
<comment type="caution">
    <text evidence="2">The sequence shown here is derived from an EMBL/GenBank/DDBJ whole genome shotgun (WGS) entry which is preliminary data.</text>
</comment>
<name>A0A9D1QGP0_9STAP</name>
<gene>
    <name evidence="2" type="ORF">H9891_00970</name>
</gene>